<dbReference type="GO" id="GO:0046872">
    <property type="term" value="F:metal ion binding"/>
    <property type="evidence" value="ECO:0007669"/>
    <property type="project" value="UniProtKB-KW"/>
</dbReference>
<keyword evidence="10" id="KW-0479">Metal-binding</keyword>
<dbReference type="InterPro" id="IPR003674">
    <property type="entry name" value="Oligo_trans_STT3"/>
</dbReference>
<evidence type="ECO:0000256" key="8">
    <source>
        <dbReference type="ARBA" id="ARBA00022679"/>
    </source>
</evidence>
<evidence type="ECO:0000256" key="5">
    <source>
        <dbReference type="ARBA" id="ARBA00010810"/>
    </source>
</evidence>
<dbReference type="InterPro" id="IPR048307">
    <property type="entry name" value="STT3_N"/>
</dbReference>
<evidence type="ECO:0000256" key="7">
    <source>
        <dbReference type="ARBA" id="ARBA00022676"/>
    </source>
</evidence>
<dbReference type="STRING" id="593750.Metfor_2864"/>
<dbReference type="InParanoid" id="L0HJ90"/>
<feature type="region of interest" description="Disordered" evidence="17">
    <location>
        <begin position="467"/>
        <end position="493"/>
    </location>
</feature>
<feature type="transmembrane region" description="Helical" evidence="18">
    <location>
        <begin position="180"/>
        <end position="198"/>
    </location>
</feature>
<feature type="transmembrane region" description="Helical" evidence="18">
    <location>
        <begin position="96"/>
        <end position="115"/>
    </location>
</feature>
<evidence type="ECO:0000313" key="22">
    <source>
        <dbReference type="EMBL" id="AGB03846.1"/>
    </source>
</evidence>
<accession>L0HJ90</accession>
<evidence type="ECO:0000256" key="14">
    <source>
        <dbReference type="ARBA" id="ARBA00023211"/>
    </source>
</evidence>
<comment type="catalytic activity">
    <reaction evidence="16">
        <text>an archaeal dolichyl phosphooligosaccharide + [protein]-L-asparagine = an archaeal dolichyl phosphate + a glycoprotein with the oligosaccharide chain attached by N-beta-D-glycosyl linkage to a protein L-asparagine.</text>
        <dbReference type="EC" id="2.4.99.21"/>
    </reaction>
</comment>
<evidence type="ECO:0000259" key="20">
    <source>
        <dbReference type="Pfam" id="PF18079"/>
    </source>
</evidence>
<evidence type="ECO:0000256" key="3">
    <source>
        <dbReference type="ARBA" id="ARBA00004651"/>
    </source>
</evidence>
<keyword evidence="12 18" id="KW-1133">Transmembrane helix</keyword>
<dbReference type="AlphaFoldDB" id="L0HJ90"/>
<gene>
    <name evidence="22" type="ordered locus">Metfor_2864</name>
</gene>
<evidence type="ECO:0000259" key="21">
    <source>
        <dbReference type="Pfam" id="PF22627"/>
    </source>
</evidence>
<keyword evidence="7" id="KW-0328">Glycosyltransferase</keyword>
<reference evidence="23" key="1">
    <citation type="submission" date="2011-12" db="EMBL/GenBank/DDBJ databases">
        <title>Complete sequence of Methanoregula formicicum SMSP.</title>
        <authorList>
            <person name="Lucas S."/>
            <person name="Han J."/>
            <person name="Lapidus A."/>
            <person name="Cheng J.-F."/>
            <person name="Goodwin L."/>
            <person name="Pitluck S."/>
            <person name="Peters L."/>
            <person name="Ovchinnikova G."/>
            <person name="Teshima H."/>
            <person name="Detter J.C."/>
            <person name="Han C."/>
            <person name="Tapia R."/>
            <person name="Land M."/>
            <person name="Hauser L."/>
            <person name="Kyrpides N."/>
            <person name="Ivanova N."/>
            <person name="Pagani I."/>
            <person name="Imachi H."/>
            <person name="Tamaki H."/>
            <person name="Sekiguchi Y."/>
            <person name="Kamagata Y."/>
            <person name="Cadillo-Quiroz H."/>
            <person name="Zinder S."/>
            <person name="Liu W.-T."/>
            <person name="Woyke T."/>
        </authorList>
    </citation>
    <scope>NUCLEOTIDE SEQUENCE [LARGE SCALE GENOMIC DNA]</scope>
    <source>
        <strain evidence="23">DSM 22288 / NBRC 105244 / SMSP</strain>
    </source>
</reference>
<keyword evidence="9 18" id="KW-0812">Transmembrane</keyword>
<evidence type="ECO:0000313" key="23">
    <source>
        <dbReference type="Proteomes" id="UP000010824"/>
    </source>
</evidence>
<keyword evidence="13 18" id="KW-0472">Membrane</keyword>
<feature type="domain" description="AglB-like core" evidence="21">
    <location>
        <begin position="542"/>
        <end position="643"/>
    </location>
</feature>
<evidence type="ECO:0000256" key="1">
    <source>
        <dbReference type="ARBA" id="ARBA00001936"/>
    </source>
</evidence>
<dbReference type="FunCoup" id="L0HJ90">
    <property type="interactions" value="96"/>
</dbReference>
<evidence type="ECO:0000256" key="4">
    <source>
        <dbReference type="ARBA" id="ARBA00004922"/>
    </source>
</evidence>
<dbReference type="Pfam" id="PF22627">
    <property type="entry name" value="AglB_core-like"/>
    <property type="match status" value="1"/>
</dbReference>
<dbReference type="Pfam" id="PF02516">
    <property type="entry name" value="STT3"/>
    <property type="match status" value="1"/>
</dbReference>
<dbReference type="Pfam" id="PF18079">
    <property type="entry name" value="AglB_L1"/>
    <property type="match status" value="1"/>
</dbReference>
<dbReference type="Proteomes" id="UP000010824">
    <property type="component" value="Chromosome"/>
</dbReference>
<evidence type="ECO:0000256" key="13">
    <source>
        <dbReference type="ARBA" id="ARBA00023136"/>
    </source>
</evidence>
<dbReference type="InterPro" id="IPR054479">
    <property type="entry name" value="AglB-like_core"/>
</dbReference>
<dbReference type="GO" id="GO:0005886">
    <property type="term" value="C:plasma membrane"/>
    <property type="evidence" value="ECO:0007669"/>
    <property type="project" value="UniProtKB-SubCell"/>
</dbReference>
<feature type="transmembrane region" description="Helical" evidence="18">
    <location>
        <begin position="150"/>
        <end position="168"/>
    </location>
</feature>
<dbReference type="KEGG" id="mfo:Metfor_2864"/>
<feature type="transmembrane region" description="Helical" evidence="18">
    <location>
        <begin position="325"/>
        <end position="346"/>
    </location>
</feature>
<dbReference type="Gene3D" id="2.60.40.3390">
    <property type="match status" value="1"/>
</dbReference>
<dbReference type="EMBL" id="CP003167">
    <property type="protein sequence ID" value="AGB03846.1"/>
    <property type="molecule type" value="Genomic_DNA"/>
</dbReference>
<feature type="transmembrane region" description="Helical" evidence="18">
    <location>
        <begin position="413"/>
        <end position="430"/>
    </location>
</feature>
<keyword evidence="23" id="KW-1185">Reference proteome</keyword>
<dbReference type="Gene3D" id="3.40.50.12610">
    <property type="match status" value="1"/>
</dbReference>
<comment type="cofactor">
    <cofactor evidence="1">
        <name>Mn(2+)</name>
        <dbReference type="ChEBI" id="CHEBI:29035"/>
    </cofactor>
</comment>
<dbReference type="InterPro" id="IPR041154">
    <property type="entry name" value="AglB_P1"/>
</dbReference>
<evidence type="ECO:0000256" key="12">
    <source>
        <dbReference type="ARBA" id="ARBA00022989"/>
    </source>
</evidence>
<protein>
    <recommendedName>
        <fullName evidence="6">dolichyl-phosphooligosaccharide-protein glycotransferase</fullName>
        <ecNumber evidence="6">2.4.99.21</ecNumber>
    </recommendedName>
    <alternativeName>
        <fullName evidence="15">Oligosaccharyl transferase</fullName>
    </alternativeName>
</protein>
<feature type="transmembrane region" description="Helical" evidence="18">
    <location>
        <begin position="297"/>
        <end position="316"/>
    </location>
</feature>
<evidence type="ECO:0000256" key="6">
    <source>
        <dbReference type="ARBA" id="ARBA00012602"/>
    </source>
</evidence>
<dbReference type="UniPathway" id="UPA00378"/>
<dbReference type="eggNOG" id="arCOG02043">
    <property type="taxonomic scope" value="Archaea"/>
</dbReference>
<feature type="domain" description="Archaeal glycosylation protein B peripheral" evidence="20">
    <location>
        <begin position="804"/>
        <end position="877"/>
    </location>
</feature>
<dbReference type="InterPro" id="IPR026410">
    <property type="entry name" value="OlisacTrfase_arch"/>
</dbReference>
<evidence type="ECO:0000256" key="18">
    <source>
        <dbReference type="SAM" id="Phobius"/>
    </source>
</evidence>
<keyword evidence="8" id="KW-0808">Transferase</keyword>
<comment type="similarity">
    <text evidence="5">Belongs to the STT3 family.</text>
</comment>
<evidence type="ECO:0000256" key="11">
    <source>
        <dbReference type="ARBA" id="ARBA00022842"/>
    </source>
</evidence>
<keyword evidence="11" id="KW-0460">Magnesium</keyword>
<feature type="transmembrane region" description="Helical" evidence="18">
    <location>
        <begin position="496"/>
        <end position="523"/>
    </location>
</feature>
<dbReference type="PANTHER" id="PTHR13872">
    <property type="entry name" value="DOLICHYL-DIPHOSPHOOLIGOSACCHARIDE--PROTEIN GLYCOSYLTRANSFERASE SUBUNIT"/>
    <property type="match status" value="1"/>
</dbReference>
<dbReference type="HOGENOM" id="CLU_008803_0_0_2"/>
<dbReference type="GO" id="GO:0004576">
    <property type="term" value="F:oligosaccharyl transferase activity"/>
    <property type="evidence" value="ECO:0007669"/>
    <property type="project" value="InterPro"/>
</dbReference>
<feature type="transmembrane region" description="Helical" evidence="18">
    <location>
        <begin position="24"/>
        <end position="42"/>
    </location>
</feature>
<evidence type="ECO:0000256" key="17">
    <source>
        <dbReference type="SAM" id="MobiDB-lite"/>
    </source>
</evidence>
<comment type="subcellular location">
    <subcellularLocation>
        <location evidence="3">Cell membrane</location>
        <topology evidence="3">Multi-pass membrane protein</topology>
    </subcellularLocation>
</comment>
<dbReference type="EC" id="2.4.99.21" evidence="6"/>
<evidence type="ECO:0000259" key="19">
    <source>
        <dbReference type="Pfam" id="PF02516"/>
    </source>
</evidence>
<organism evidence="22 23">
    <name type="scientific">Methanoregula formicica (strain DSM 22288 / NBRC 105244 / SMSP)</name>
    <dbReference type="NCBI Taxonomy" id="593750"/>
    <lineage>
        <taxon>Archaea</taxon>
        <taxon>Methanobacteriati</taxon>
        <taxon>Methanobacteriota</taxon>
        <taxon>Stenosarchaea group</taxon>
        <taxon>Methanomicrobia</taxon>
        <taxon>Methanomicrobiales</taxon>
        <taxon>Methanoregulaceae</taxon>
        <taxon>Methanoregula</taxon>
    </lineage>
</organism>
<evidence type="ECO:0000256" key="15">
    <source>
        <dbReference type="ARBA" id="ARBA00030679"/>
    </source>
</evidence>
<comment type="cofactor">
    <cofactor evidence="2">
        <name>Mg(2+)</name>
        <dbReference type="ChEBI" id="CHEBI:18420"/>
    </cofactor>
</comment>
<dbReference type="PANTHER" id="PTHR13872:SF1">
    <property type="entry name" value="DOLICHYL-DIPHOSPHOOLIGOSACCHARIDE--PROTEIN GLYCOSYLTRANSFERASE SUBUNIT STT3B"/>
    <property type="match status" value="1"/>
</dbReference>
<feature type="transmembrane region" description="Helical" evidence="18">
    <location>
        <begin position="382"/>
        <end position="401"/>
    </location>
</feature>
<feature type="domain" description="Oligosaccharyl transferase STT3 N-terminal" evidence="19">
    <location>
        <begin position="54"/>
        <end position="429"/>
    </location>
</feature>
<comment type="pathway">
    <text evidence="4">Protein modification; protein glycosylation.</text>
</comment>
<dbReference type="NCBIfam" id="TIGR04154">
    <property type="entry name" value="archaeo_STT3"/>
    <property type="match status" value="1"/>
</dbReference>
<proteinExistence type="inferred from homology"/>
<name>L0HJ90_METFS</name>
<evidence type="ECO:0000256" key="10">
    <source>
        <dbReference type="ARBA" id="ARBA00022723"/>
    </source>
</evidence>
<feature type="transmembrane region" description="Helical" evidence="18">
    <location>
        <begin position="266"/>
        <end position="285"/>
    </location>
</feature>
<reference evidence="22 23" key="2">
    <citation type="journal article" date="2014" name="Genome Announc.">
        <title>Complete Genome Sequence of Methanoregula formicica SMSPT, a Mesophilic Hydrogenotrophic Methanogen Isolated from a Methanogenic Upflow Anaerobic Sludge Blanket Reactor.</title>
        <authorList>
            <person name="Yamamoto K."/>
            <person name="Tamaki H."/>
            <person name="Cadillo-Quiroz H."/>
            <person name="Imachi H."/>
            <person name="Kyrpides N."/>
            <person name="Woyke T."/>
            <person name="Goodwin L."/>
            <person name="Zinder S.H."/>
            <person name="Kamagata Y."/>
            <person name="Liu W.T."/>
        </authorList>
    </citation>
    <scope>NUCLEOTIDE SEQUENCE [LARGE SCALE GENOMIC DNA]</scope>
    <source>
        <strain evidence="23">DSM 22288 / NBRC 105244 / SMSP</strain>
    </source>
</reference>
<evidence type="ECO:0000256" key="2">
    <source>
        <dbReference type="ARBA" id="ARBA00001946"/>
    </source>
</evidence>
<keyword evidence="14" id="KW-0464">Manganese</keyword>
<sequence length="878" mass="97083" precursor="true">MVSPETKYGRKVDSMLSVDLKNRLTWTILALVAFFSLFALWLRLLPMLNMGNADILSLVASDDPLYNLRQIEFLLANNLHYGWFEPLTNYPFGTSIYWGPLFPLAVAIGCLITGASTRPEIIHILLIVPPLMGAATVAVMYYVGKVCGTWKTGVLASGFTAIVAGQFFYRSMYGYADHHIAEVLFSVIFCLFYMYSILSEKNTSVDIRDIHSYKSTILIAALTGIAYLLGLFVMPTMILFAMIVGIFIVVQFIIDSIRQRTSEYLVIINTVVFSIAIIGLLLFGLKDPSLGLSTYSLGHVLAYLALIGGSVFLYALQKYLKSRPYYYYISAVVVSAALVAIVLLFASPQLYSLFISALYAFFGQAAVTETVQEARGWSVDGAWLTFSYGLLLMAGGILVMLYNNFRNERPEQVFAIVWSIVMLFSTWQHIRYEYYLAVNVALMSAVCAGFVFEKSWPDIRKRLSGTVPPGFTDQKSSGADSETPGKQKKHKKAGKVPAASSGIHFLPLAAAVLVVGAALLFIYSSVSISYTNGSSHGTDMTPDWKESAEWLVNNTPDTGVGYLTAYDRETFSYPDESYGIMSWWDYGHIITTVGKRIPNANPFQQGVAGGNGSAAYFMSQSEDNANRIADYLGTRYIITDIEMDQGKFWAMATWYNATDAAGPYYDMVFAPSQNGGYNSVLLNKQPYYLTMVSRLHNFDGSMSAPSDKVYYIVYADSSITGQSIPVVTEGTLMDPASAAQKAEQYNKNPMPGYHAKVYSADLLAPIDTVPALRHYRLVHESSTDVAPSETIDLRYVKVFEYVKGAHIKGEGIIELPLVTNTGRSFTYRQESVNGEFIVPYSTTDSPYDVKAAGKYKISGSAREFDVPESAVMQGLTIL</sequence>
<evidence type="ECO:0000256" key="9">
    <source>
        <dbReference type="ARBA" id="ARBA00022692"/>
    </source>
</evidence>
<feature type="transmembrane region" description="Helical" evidence="18">
    <location>
        <begin position="436"/>
        <end position="452"/>
    </location>
</feature>
<feature type="transmembrane region" description="Helical" evidence="18">
    <location>
        <begin position="121"/>
        <end position="143"/>
    </location>
</feature>
<evidence type="ECO:0000256" key="16">
    <source>
        <dbReference type="ARBA" id="ARBA00034066"/>
    </source>
</evidence>
<feature type="transmembrane region" description="Helical" evidence="18">
    <location>
        <begin position="210"/>
        <end position="230"/>
    </location>
</feature>